<dbReference type="Gene3D" id="3.40.50.720">
    <property type="entry name" value="NAD(P)-binding Rossmann-like Domain"/>
    <property type="match status" value="1"/>
</dbReference>
<dbReference type="Pfam" id="PF13561">
    <property type="entry name" value="adh_short_C2"/>
    <property type="match status" value="1"/>
</dbReference>
<dbReference type="PANTHER" id="PTHR43477:SF1">
    <property type="entry name" value="DIHYDROANTICAPSIN 7-DEHYDROGENASE"/>
    <property type="match status" value="1"/>
</dbReference>
<accession>A0ABT8GCK0</accession>
<dbReference type="PRINTS" id="PR00081">
    <property type="entry name" value="GDHRDH"/>
</dbReference>
<evidence type="ECO:0000313" key="4">
    <source>
        <dbReference type="Proteomes" id="UP001172728"/>
    </source>
</evidence>
<organism evidence="3 4">
    <name type="scientific">Demequina litoralis</name>
    <dbReference type="NCBI Taxonomy" id="3051660"/>
    <lineage>
        <taxon>Bacteria</taxon>
        <taxon>Bacillati</taxon>
        <taxon>Actinomycetota</taxon>
        <taxon>Actinomycetes</taxon>
        <taxon>Micrococcales</taxon>
        <taxon>Demequinaceae</taxon>
        <taxon>Demequina</taxon>
    </lineage>
</organism>
<dbReference type="InterPro" id="IPR036291">
    <property type="entry name" value="NAD(P)-bd_dom_sf"/>
</dbReference>
<reference evidence="3" key="1">
    <citation type="submission" date="2023-06" db="EMBL/GenBank/DDBJ databases">
        <title>Sysu t00192.</title>
        <authorList>
            <person name="Gao L."/>
            <person name="Fang B.-Z."/>
            <person name="Li W.-J."/>
        </authorList>
    </citation>
    <scope>NUCLEOTIDE SEQUENCE</scope>
    <source>
        <strain evidence="3">SYSU T00192</strain>
    </source>
</reference>
<dbReference type="InterPro" id="IPR051122">
    <property type="entry name" value="SDR_DHRS6-like"/>
</dbReference>
<comment type="caution">
    <text evidence="3">The sequence shown here is derived from an EMBL/GenBank/DDBJ whole genome shotgun (WGS) entry which is preliminary data.</text>
</comment>
<dbReference type="PANTHER" id="PTHR43477">
    <property type="entry name" value="DIHYDROANTICAPSIN 7-DEHYDROGENASE"/>
    <property type="match status" value="1"/>
</dbReference>
<dbReference type="EMBL" id="JAUHPW010000012">
    <property type="protein sequence ID" value="MDN4476858.1"/>
    <property type="molecule type" value="Genomic_DNA"/>
</dbReference>
<gene>
    <name evidence="3" type="ORF">QQX09_13445</name>
</gene>
<protein>
    <submittedName>
        <fullName evidence="3">SDR family oxidoreductase</fullName>
    </submittedName>
</protein>
<name>A0ABT8GCK0_9MICO</name>
<proteinExistence type="inferred from homology"/>
<comment type="similarity">
    <text evidence="1">Belongs to the short-chain dehydrogenases/reductases (SDR) family.</text>
</comment>
<sequence length="254" mass="25549">MPHPSSSTRPRIVPGILDGATVVVVGGSSGFGRQVVLDAAESGARVVVIGRDAAKAADVAREAGALGGEAVALGADATTPAGLEAIAAAVGEADHLVSTLGGAMGGGFMEASFAEIRATVEGKVFDNLALVRALAPRLRAGGSITLTAGTGGSPATASGAYLGNEGIATLVRGLAVELAPRLRVNAVAPTWTPTPLWRDVPEADVARTRRHFDEVIPLGRTGDVEEVAQAYLFLMTCGFVTGQTLAVDGGMALV</sequence>
<evidence type="ECO:0000256" key="2">
    <source>
        <dbReference type="ARBA" id="ARBA00023002"/>
    </source>
</evidence>
<dbReference type="SUPFAM" id="SSF51735">
    <property type="entry name" value="NAD(P)-binding Rossmann-fold domains"/>
    <property type="match status" value="1"/>
</dbReference>
<evidence type="ECO:0000256" key="1">
    <source>
        <dbReference type="ARBA" id="ARBA00006484"/>
    </source>
</evidence>
<dbReference type="RefSeq" id="WP_301135655.1">
    <property type="nucleotide sequence ID" value="NZ_JAUHPW010000012.1"/>
</dbReference>
<evidence type="ECO:0000313" key="3">
    <source>
        <dbReference type="EMBL" id="MDN4476858.1"/>
    </source>
</evidence>
<keyword evidence="2" id="KW-0560">Oxidoreductase</keyword>
<dbReference type="InterPro" id="IPR002347">
    <property type="entry name" value="SDR_fam"/>
</dbReference>
<keyword evidence="4" id="KW-1185">Reference proteome</keyword>
<dbReference type="Proteomes" id="UP001172728">
    <property type="component" value="Unassembled WGS sequence"/>
</dbReference>
<dbReference type="CDD" id="cd05233">
    <property type="entry name" value="SDR_c"/>
    <property type="match status" value="1"/>
</dbReference>